<dbReference type="HOGENOM" id="CLU_279894_0_0_10"/>
<proteinExistence type="inferred from homology"/>
<feature type="domain" description="AAA+ ATPase" evidence="4">
    <location>
        <begin position="77"/>
        <end position="210"/>
    </location>
</feature>
<dbReference type="OrthoDB" id="9806903at2"/>
<dbReference type="PANTHER" id="PTHR43392">
    <property type="entry name" value="AAA-TYPE ATPASE FAMILY PROTEIN / ANKYRIN REPEAT FAMILY PROTEIN"/>
    <property type="match status" value="1"/>
</dbReference>
<dbReference type="InterPro" id="IPR000641">
    <property type="entry name" value="CbxX/CfxQ"/>
</dbReference>
<dbReference type="Gene3D" id="3.40.50.300">
    <property type="entry name" value="P-loop containing nucleotide triphosphate hydrolases"/>
    <property type="match status" value="4"/>
</dbReference>
<dbReference type="EMBL" id="CM001403">
    <property type="protein sequence ID" value="EHQ28356.1"/>
    <property type="molecule type" value="Genomic_DNA"/>
</dbReference>
<evidence type="ECO:0000313" key="6">
    <source>
        <dbReference type="Proteomes" id="UP000002774"/>
    </source>
</evidence>
<dbReference type="eggNOG" id="COG0464">
    <property type="taxonomic scope" value="Bacteria"/>
</dbReference>
<organism evidence="5 6">
    <name type="scientific">Mucilaginibacter paludis DSM 18603</name>
    <dbReference type="NCBI Taxonomy" id="714943"/>
    <lineage>
        <taxon>Bacteria</taxon>
        <taxon>Pseudomonadati</taxon>
        <taxon>Bacteroidota</taxon>
        <taxon>Sphingobacteriia</taxon>
        <taxon>Sphingobacteriales</taxon>
        <taxon>Sphingobacteriaceae</taxon>
        <taxon>Mucilaginibacter</taxon>
    </lineage>
</organism>
<feature type="domain" description="AAA+ ATPase" evidence="4">
    <location>
        <begin position="620"/>
        <end position="761"/>
    </location>
</feature>
<dbReference type="SMART" id="SM00382">
    <property type="entry name" value="AAA"/>
    <property type="match status" value="4"/>
</dbReference>
<dbReference type="AlphaFoldDB" id="H1Y6U9"/>
<evidence type="ECO:0000256" key="2">
    <source>
        <dbReference type="ARBA" id="ARBA00022741"/>
    </source>
</evidence>
<dbReference type="Pfam" id="PF17866">
    <property type="entry name" value="AAA_lid_6"/>
    <property type="match status" value="3"/>
</dbReference>
<keyword evidence="3" id="KW-0067">ATP-binding</keyword>
<dbReference type="InterPro" id="IPR003959">
    <property type="entry name" value="ATPase_AAA_core"/>
</dbReference>
<evidence type="ECO:0000313" key="5">
    <source>
        <dbReference type="EMBL" id="EHQ28356.1"/>
    </source>
</evidence>
<name>H1Y6U9_9SPHI</name>
<sequence>MECIACKTPNRPIAKYCKACGTAITTAQVLKPIGQQSAIQLDDLDGLVGLAEVKAQIKKQVSAAVNMRKAGFSYDNRNLYTILVGGSGTGKNRIVEVLASVLFKNGITTRADMKTIAAADFGEFARNLSANLDAAKGGILFIDHVHQLVPSGYQPGQSTPIDKLYAAIESRAADPIIVLASKEEGFREYLKANPEVNNRFNLKFYLPALTLDQMVTLAGKIIADQHYEQQEDFGIKLRNRLAYLFRNQGDAEQSVKIGKGGFLVNKEINNIISDHFSAPDPRFPPQLLLADDIKGEVYIQQTATEVLADLDDFVGMDNVKTFIRNLVNLVSLQQKDATITGKTDVIGAHIILTGNPGTGKTTLAKKLGEIFAASGILSSGHVVEMDRSKLVGQYVGETPLLVQKACDEAIGGVLFIDEAYTLVQNDQDTYGHEAIDTLIKRMEDDRGKFIMIAAGYERPMQNFIDANPGMKSRVKDNIFNLPDYNPAQLLQILKGFVKQGGYELAADAETKAAGLLEDMFNRRSKDFGNARDVRNFYEAALSKRAARINAAPTTNYDRILSEADLPGGDAVLPAGGIDEVLSALNKLTGLAGVKSEIAEMVDFLQGEKLRAEAGSKKMTISLHFVFAGNPGTGKTTVARILAKIFKGLGILPSDKLVEVTDKDLVSGYVGQTSAQTNKVIDSAMGGVLFIDEAYTLSKGISSGTGGFGSEAIDTLLKRMEDDRGKFIVIAAGYSKQMQDFLDSNPGLDSRFSKKITFDDYGPDELSQIMLSMIAQNGFTADDAAKARIKAYLADVYNKRDKRFANGRTVRNAFEDMVQTQSRRIVKQKNSGLAFNPMAIMEDDVPFEPAKEISPADALAELNQLIGLRAVKDEIGGLISFLEIEKMRAASGQTGGTTLNLHFIFKGKPGTGKTTVARILAKVFKALGVLPVGQLIETDRKDLVGQYVGHTAKQTSDVIDKAMGGVLFIDEAYTLIPEGNPNDFGKEAVDTLLKRMEDDKGKFIVIAAGYSGDMDRFVASNDGLASRFPKMILFEDYQPGELNEIFKLMLAKNGLSMATADAAKAMQLFEDMYRNRDNNFANGRTVRNLFEHSLEKQAVRLSRIKQQGTEISSMINEVIYDDMIV</sequence>
<dbReference type="Pfam" id="PF00004">
    <property type="entry name" value="AAA"/>
    <property type="match status" value="4"/>
</dbReference>
<accession>H1Y6U9</accession>
<feature type="domain" description="AAA+ ATPase" evidence="4">
    <location>
        <begin position="898"/>
        <end position="1037"/>
    </location>
</feature>
<dbReference type="InterPro" id="IPR041627">
    <property type="entry name" value="AAA_lid_6"/>
</dbReference>
<comment type="similarity">
    <text evidence="1">Belongs to the CbxX/CfxQ family.</text>
</comment>
<dbReference type="FunFam" id="3.40.50.300:FF:000216">
    <property type="entry name" value="Type VII secretion ATPase EccA"/>
    <property type="match status" value="3"/>
</dbReference>
<evidence type="ECO:0000256" key="1">
    <source>
        <dbReference type="ARBA" id="ARBA00010378"/>
    </source>
</evidence>
<dbReference type="InterPro" id="IPR003593">
    <property type="entry name" value="AAA+_ATPase"/>
</dbReference>
<dbReference type="STRING" id="714943.Mucpa_4266"/>
<dbReference type="Gene3D" id="1.10.8.60">
    <property type="match status" value="3"/>
</dbReference>
<dbReference type="InterPro" id="IPR050773">
    <property type="entry name" value="CbxX/CfxQ_RuBisCO_ESX"/>
</dbReference>
<dbReference type="GO" id="GO:0016887">
    <property type="term" value="F:ATP hydrolysis activity"/>
    <property type="evidence" value="ECO:0007669"/>
    <property type="project" value="InterPro"/>
</dbReference>
<protein>
    <submittedName>
        <fullName evidence="5">AAA ATPase central domain protein</fullName>
    </submittedName>
</protein>
<dbReference type="CDD" id="cd00009">
    <property type="entry name" value="AAA"/>
    <property type="match status" value="3"/>
</dbReference>
<reference evidence="5" key="1">
    <citation type="submission" date="2011-09" db="EMBL/GenBank/DDBJ databases">
        <title>The permanent draft genome of Mucilaginibacter paludis DSM 18603.</title>
        <authorList>
            <consortium name="US DOE Joint Genome Institute (JGI-PGF)"/>
            <person name="Lucas S."/>
            <person name="Han J."/>
            <person name="Lapidus A."/>
            <person name="Bruce D."/>
            <person name="Goodwin L."/>
            <person name="Pitluck S."/>
            <person name="Peters L."/>
            <person name="Kyrpides N."/>
            <person name="Mavromatis K."/>
            <person name="Ivanova N."/>
            <person name="Mikhailova N."/>
            <person name="Held B."/>
            <person name="Detter J.C."/>
            <person name="Tapia R."/>
            <person name="Han C."/>
            <person name="Land M."/>
            <person name="Hauser L."/>
            <person name="Markowitz V."/>
            <person name="Cheng J.-F."/>
            <person name="Hugenholtz P."/>
            <person name="Woyke T."/>
            <person name="Wu D."/>
            <person name="Tindall B."/>
            <person name="Brambilla E."/>
            <person name="Klenk H.-P."/>
            <person name="Eisen J.A."/>
        </authorList>
    </citation>
    <scope>NUCLEOTIDE SEQUENCE [LARGE SCALE GENOMIC DNA]</scope>
    <source>
        <strain evidence="5">DSM 18603</strain>
    </source>
</reference>
<evidence type="ECO:0000256" key="3">
    <source>
        <dbReference type="ARBA" id="ARBA00022840"/>
    </source>
</evidence>
<dbReference type="GO" id="GO:0005524">
    <property type="term" value="F:ATP binding"/>
    <property type="evidence" value="ECO:0007669"/>
    <property type="project" value="UniProtKB-KW"/>
</dbReference>
<gene>
    <name evidence="5" type="ORF">Mucpa_4266</name>
</gene>
<dbReference type="RefSeq" id="WP_008509142.1">
    <property type="nucleotide sequence ID" value="NZ_CM001403.1"/>
</dbReference>
<feature type="domain" description="AAA+ ATPase" evidence="4">
    <location>
        <begin position="346"/>
        <end position="485"/>
    </location>
</feature>
<keyword evidence="2" id="KW-0547">Nucleotide-binding</keyword>
<dbReference type="PRINTS" id="PR00819">
    <property type="entry name" value="CBXCFQXSUPER"/>
</dbReference>
<dbReference type="Proteomes" id="UP000002774">
    <property type="component" value="Chromosome"/>
</dbReference>
<dbReference type="InterPro" id="IPR027417">
    <property type="entry name" value="P-loop_NTPase"/>
</dbReference>
<dbReference type="PANTHER" id="PTHR43392:SF2">
    <property type="entry name" value="AAA-TYPE ATPASE FAMILY PROTEIN _ ANKYRIN REPEAT FAMILY PROTEIN"/>
    <property type="match status" value="1"/>
</dbReference>
<evidence type="ECO:0000259" key="4">
    <source>
        <dbReference type="SMART" id="SM00382"/>
    </source>
</evidence>
<dbReference type="SUPFAM" id="SSF52540">
    <property type="entry name" value="P-loop containing nucleoside triphosphate hydrolases"/>
    <property type="match status" value="4"/>
</dbReference>
<keyword evidence="6" id="KW-1185">Reference proteome</keyword>